<dbReference type="EMBL" id="LR881468">
    <property type="protein sequence ID" value="CAD5324829.1"/>
    <property type="molecule type" value="Genomic_DNA"/>
</dbReference>
<evidence type="ECO:0000313" key="2">
    <source>
        <dbReference type="EMBL" id="CAD5324829.1"/>
    </source>
</evidence>
<reference evidence="2 3" key="1">
    <citation type="submission" date="2020-09" db="EMBL/GenBank/DDBJ databases">
        <authorList>
            <person name="Ashkenazy H."/>
        </authorList>
    </citation>
    <scope>NUCLEOTIDE SEQUENCE [LARGE SCALE GENOMIC DNA]</scope>
    <source>
        <strain evidence="3">cv. Cdm-0</strain>
    </source>
</reference>
<name>A0A7G2EUL2_ARATH</name>
<gene>
    <name evidence="2" type="ORF">AT9943_LOCUS12708</name>
</gene>
<proteinExistence type="predicted"/>
<evidence type="ECO:0000256" key="1">
    <source>
        <dbReference type="SAM" id="Phobius"/>
    </source>
</evidence>
<keyword evidence="1" id="KW-0812">Transmembrane</keyword>
<dbReference type="Proteomes" id="UP000516314">
    <property type="component" value="Chromosome 3"/>
</dbReference>
<dbReference type="AlphaFoldDB" id="A0A7G2EUL2"/>
<organism evidence="2 3">
    <name type="scientific">Arabidopsis thaliana</name>
    <name type="common">Mouse-ear cress</name>
    <dbReference type="NCBI Taxonomy" id="3702"/>
    <lineage>
        <taxon>Eukaryota</taxon>
        <taxon>Viridiplantae</taxon>
        <taxon>Streptophyta</taxon>
        <taxon>Embryophyta</taxon>
        <taxon>Tracheophyta</taxon>
        <taxon>Spermatophyta</taxon>
        <taxon>Magnoliopsida</taxon>
        <taxon>eudicotyledons</taxon>
        <taxon>Gunneridae</taxon>
        <taxon>Pentapetalae</taxon>
        <taxon>rosids</taxon>
        <taxon>malvids</taxon>
        <taxon>Brassicales</taxon>
        <taxon>Brassicaceae</taxon>
        <taxon>Camelineae</taxon>
        <taxon>Arabidopsis</taxon>
    </lineage>
</organism>
<keyword evidence="1" id="KW-0472">Membrane</keyword>
<evidence type="ECO:0000313" key="3">
    <source>
        <dbReference type="Proteomes" id="UP000516314"/>
    </source>
</evidence>
<keyword evidence="1" id="KW-1133">Transmembrane helix</keyword>
<feature type="transmembrane region" description="Helical" evidence="1">
    <location>
        <begin position="28"/>
        <end position="48"/>
    </location>
</feature>
<protein>
    <submittedName>
        <fullName evidence="2">(thale cress) hypothetical protein</fullName>
    </submittedName>
</protein>
<accession>A0A7G2EUL2</accession>
<sequence length="306" mass="34162">MDYQTLEIEDPNDVNIPDAENCFVEPGWAALFTLLAVYAILFSIDNFFSCKANFSIQSISVSSSSTESVWIVYFVVKKPSFRCSISYEREYVSANLSPLKSAIVNVSHYQRSNGFTDFSVVFAAETEDIGQANGSNVISGVNNLNITLLMKHKQFAANNKPGHFNVQCRNFTLVFSSDMKSGVMLGHKKIEWLINISRCYLDLFVDSVSVSNNTNWNVSLVADSPFTFCQLSLFTVNGQLLQGDRVMAESTTPYSYEQLVNHTPISTVRFTTRKLDSIKDGHVVWDTGVKIIARVQAGTSLKKKDC</sequence>